<dbReference type="PANTHER" id="PTHR11339">
    <property type="entry name" value="EXTRACELLULAR MATRIX GLYCOPROTEIN RELATED"/>
    <property type="match status" value="1"/>
</dbReference>
<feature type="compositionally biased region" description="Low complexity" evidence="3">
    <location>
        <begin position="411"/>
        <end position="426"/>
    </location>
</feature>
<feature type="compositionally biased region" description="Polar residues" evidence="3">
    <location>
        <begin position="321"/>
        <end position="337"/>
    </location>
</feature>
<reference evidence="5" key="2">
    <citation type="submission" date="2025-09" db="UniProtKB">
        <authorList>
            <consortium name="Ensembl"/>
        </authorList>
    </citation>
    <scope>IDENTIFICATION</scope>
</reference>
<dbReference type="GO" id="GO:0046373">
    <property type="term" value="P:L-arabinose metabolic process"/>
    <property type="evidence" value="ECO:0007669"/>
    <property type="project" value="InterPro"/>
</dbReference>
<feature type="compositionally biased region" description="Polar residues" evidence="3">
    <location>
        <begin position="345"/>
        <end position="359"/>
    </location>
</feature>
<evidence type="ECO:0000256" key="2">
    <source>
        <dbReference type="ARBA" id="ARBA00023180"/>
    </source>
</evidence>
<dbReference type="SMART" id="SM00216">
    <property type="entry name" value="VWD"/>
    <property type="match status" value="1"/>
</dbReference>
<dbReference type="PANTHER" id="PTHR11339:SF228">
    <property type="entry name" value="OTOGELIN"/>
    <property type="match status" value="1"/>
</dbReference>
<dbReference type="GO" id="GO:0031012">
    <property type="term" value="C:extracellular matrix"/>
    <property type="evidence" value="ECO:0007669"/>
    <property type="project" value="TreeGrafter"/>
</dbReference>
<keyword evidence="1" id="KW-1015">Disulfide bond</keyword>
<feature type="domain" description="VWFD" evidence="4">
    <location>
        <begin position="1424"/>
        <end position="1604"/>
    </location>
</feature>
<name>A0A8C5MQ65_9ANUR</name>
<evidence type="ECO:0000313" key="5">
    <source>
        <dbReference type="Ensembl" id="ENSLLEP00000017014.1"/>
    </source>
</evidence>
<dbReference type="Ensembl" id="ENSLLET00000017659.1">
    <property type="protein sequence ID" value="ENSLLEP00000017014.1"/>
    <property type="gene ID" value="ENSLLEG00000010818.1"/>
</dbReference>
<accession>A0A8C5MQ65</accession>
<evidence type="ECO:0000256" key="3">
    <source>
        <dbReference type="SAM" id="MobiDB-lite"/>
    </source>
</evidence>
<dbReference type="Pfam" id="PF25962">
    <property type="entry name" value="TIL_OTOGL_Mucin"/>
    <property type="match status" value="1"/>
</dbReference>
<dbReference type="GO" id="GO:0005615">
    <property type="term" value="C:extracellular space"/>
    <property type="evidence" value="ECO:0007669"/>
    <property type="project" value="TreeGrafter"/>
</dbReference>
<dbReference type="SUPFAM" id="SSF57567">
    <property type="entry name" value="Serine protease inhibitors"/>
    <property type="match status" value="1"/>
</dbReference>
<keyword evidence="6" id="KW-1185">Reference proteome</keyword>
<dbReference type="InterPro" id="IPR050780">
    <property type="entry name" value="Mucin_vWF_Thrombospondin_sf"/>
</dbReference>
<dbReference type="InterPro" id="IPR058753">
    <property type="entry name" value="TIL_OTOGL_Mucin"/>
</dbReference>
<keyword evidence="2" id="KW-0325">Glycoprotein</keyword>
<proteinExistence type="predicted"/>
<sequence length="1989" mass="216694">MLIFPPLFFPVLGKGPYKLVSYLDRSLVLASRISDGSVFPMRTDYLVAGDRATFMLTPGLYKPKAHDRNLVSLELADRPNYFLYLARNDTFMISKWQKNEAFQNRSTFIIHRNSWISGYSAFECFAKTGFFLRLSSSYIYLTRYHHSAAFRLSSLFRLTDSKVKLSPRSSCEWSYDACSSACFRTCRDPEGEHCKEVPRVEGCFPSCPSHMVLDEVTRKCVFLEDCIEPPVAISVLLSTPAPTEQHTLSTAFNVTSPPSISFTSASSMKPDITAAKVSKSSDIITGRPGFVTGVVPHTVMSTNASIATPVSTVALHISQEPTGTLSPVSHSTPTDVFSSRPDAGVSTSSLTPPEETVSTVHVEVKTDTDSSPSHEAERSRITLTPSAVSTERSQLPLTGRVPSTPPVQPITSTEAEGATTRETTSGPSIKSTLMIEEKVSVTMLPSFTKPVTSQFVSGMLTSKRTTFMTPTETTTMSPTTVHTSTIYTASTTETERALVTTPASSVILTTMATITATKTIIPTSEISTEHHTSLETTQVSQTEPQDVQSYSTMTTTYPFSSESTMEELLSTPTMGSTRPSGTTLVTESTLPELNVTISPTSLPFKELVSLETGMTTQISTKALSSQTPAELTSNQTFPTQATQTTKVTEARTTVPETSTTLLSVTSPPPMSKLVSGQTILSTSSEPEITTKVSTAASTIYSLHPILTTESTTSSYPLVSETSVATTSLESITTVPSLTSHPPLLTTQTEIETTKPMEKIQTSGITTNMTTIYTDSAYTAEISHLSTGPGQNVTQVDTTFKASKATTQMTTALLNITGTTSHPFTETLSKTPSTQLTSMEFKTPEVPVTSPHIFNATETLAERISTKHVATETSETTFYTSTFHQFSNVTGSIKSIPYTERTTLPTDVPAIETVQTSAQTTSVKVAPGTTSLEPSTTYSTKNVSMPFLSTTIMYPSTKTSISVSGSTPEGPLADITRTTQMTTQRTYSPFITSLSTAYPAVPSSTTEPLKMLLTTERQTVLTEAVNITRIASPVTVLNTTTTPTGLPTPFPSTVPPSSSETTPPEERSEKLPASTEKVETLFMSSEHTTELKGLSSTEIHKTTAQLISQPSTQSEVVSETLATHQPTPIESVSPRVVGTEETSTSAITITRDTVSGAPKTIFPSTTTHSPQVVTSHTATVAVHSTPTTKYTSERTSSGVTTGLTITHVSKTIEKDTTEVPTTSGQTAEYSLSYGVTEGLTSKPADMITLQTSRHTSRIVNETEGVSKTTQSPHTDAARVTSLTSSVQPFLPTSQEPKLQSSTVTPTKTLTDMTYPRSTIRSTVTESIVSLTTTELETVSDYTKKEDITEEISASSLMPSETATAQTCVPYTENDCIKYICVDGQLIQVNKSLHCPYNATQPSCGLLGFAVQINGDKCCPKWECACRCSIFSDMSFVTFDGRYLALFKEASYILSLTEDESVTVQVSKCKPTNGVNNKNDVTLCLSVLELAHLSNQIIIDRLNRKVAVNARYAWPMVRKYGYKIVDTGNMYLIDTPTNMKIQWFHSTGLMIIESNSTSKPPSMGLCGFCDGNTTNDFILPNGRVLGKSDDAAEFLDSWQVPYTQKYVGKERHQDVNCSVADCSECFGMVLNQAFTSCHPYVSPEAFCELWVQDTEYIEDQCKALTAYASMCHKFNICIEWRSLDYCPFQCPETLRYQSCLPVCDVPRTCQNNEIDLHDTESCSALTEGCVCAQGTLLHRPYSTLCIPEAKCACTDSSGTPRAVGEVWKTSVSGCCMHKCIDNDTIIPVEYGCSDGLDPWCSRHGEVVISVSDNQTCCPRKICVCNQTECDSLVPECGMMEKLSSYYQEDSCCPRYTCECDPEKCETTDQTQRCRDDQTLFVANVNNSCCGKPFCACTVCTNHIPTCRDGEILTVDGNFTEKCCPKYTCVCDSARCPEMTCDPGMSLVEIWSPDSCCPYKTCGNVHFCFVFLYDSIYNFVMHVTPRLICPME</sequence>
<dbReference type="SMART" id="SM00832">
    <property type="entry name" value="C8"/>
    <property type="match status" value="1"/>
</dbReference>
<protein>
    <recommendedName>
        <fullName evidence="4">VWFD domain-containing protein</fullName>
    </recommendedName>
</protein>
<dbReference type="InterPro" id="IPR036195">
    <property type="entry name" value="AbfB_ABD_sf"/>
</dbReference>
<dbReference type="Gene3D" id="2.10.25.10">
    <property type="entry name" value="Laminin"/>
    <property type="match status" value="1"/>
</dbReference>
<dbReference type="PROSITE" id="PS51233">
    <property type="entry name" value="VWFD"/>
    <property type="match status" value="1"/>
</dbReference>
<feature type="compositionally biased region" description="Basic and acidic residues" evidence="3">
    <location>
        <begin position="362"/>
        <end position="380"/>
    </location>
</feature>
<organism evidence="5 6">
    <name type="scientific">Leptobrachium leishanense</name>
    <name type="common">Leishan spiny toad</name>
    <dbReference type="NCBI Taxonomy" id="445787"/>
    <lineage>
        <taxon>Eukaryota</taxon>
        <taxon>Metazoa</taxon>
        <taxon>Chordata</taxon>
        <taxon>Craniata</taxon>
        <taxon>Vertebrata</taxon>
        <taxon>Euteleostomi</taxon>
        <taxon>Amphibia</taxon>
        <taxon>Batrachia</taxon>
        <taxon>Anura</taxon>
        <taxon>Pelobatoidea</taxon>
        <taxon>Megophryidae</taxon>
        <taxon>Leptobrachium</taxon>
    </lineage>
</organism>
<dbReference type="InterPro" id="IPR014853">
    <property type="entry name" value="VWF/SSPO/ZAN-like_Cys-rich_dom"/>
</dbReference>
<evidence type="ECO:0000259" key="4">
    <source>
        <dbReference type="PROSITE" id="PS51233"/>
    </source>
</evidence>
<dbReference type="GeneTree" id="ENSGT00940000157490"/>
<dbReference type="InterPro" id="IPR001846">
    <property type="entry name" value="VWF_type-D"/>
</dbReference>
<dbReference type="InterPro" id="IPR036084">
    <property type="entry name" value="Ser_inhib-like_sf"/>
</dbReference>
<dbReference type="Proteomes" id="UP000694569">
    <property type="component" value="Unplaced"/>
</dbReference>
<dbReference type="OrthoDB" id="8921018at2759"/>
<dbReference type="CDD" id="cd19941">
    <property type="entry name" value="TIL"/>
    <property type="match status" value="2"/>
</dbReference>
<evidence type="ECO:0000256" key="1">
    <source>
        <dbReference type="ARBA" id="ARBA00023157"/>
    </source>
</evidence>
<dbReference type="Pfam" id="PF00094">
    <property type="entry name" value="VWD"/>
    <property type="match status" value="1"/>
</dbReference>
<evidence type="ECO:0000313" key="6">
    <source>
        <dbReference type="Proteomes" id="UP000694569"/>
    </source>
</evidence>
<feature type="region of interest" description="Disordered" evidence="3">
    <location>
        <begin position="1037"/>
        <end position="1075"/>
    </location>
</feature>
<dbReference type="SUPFAM" id="SSF110221">
    <property type="entry name" value="AbfB domain"/>
    <property type="match status" value="1"/>
</dbReference>
<feature type="region of interest" description="Disordered" evidence="3">
    <location>
        <begin position="321"/>
        <end position="427"/>
    </location>
</feature>
<feature type="compositionally biased region" description="Polar residues" evidence="3">
    <location>
        <begin position="381"/>
        <end position="396"/>
    </location>
</feature>
<reference evidence="5" key="1">
    <citation type="submission" date="2025-08" db="UniProtKB">
        <authorList>
            <consortium name="Ensembl"/>
        </authorList>
    </citation>
    <scope>IDENTIFICATION</scope>
</reference>
<dbReference type="GO" id="GO:0046556">
    <property type="term" value="F:alpha-L-arabinofuranosidase activity"/>
    <property type="evidence" value="ECO:0007669"/>
    <property type="project" value="InterPro"/>
</dbReference>
<dbReference type="Gene3D" id="2.80.10.50">
    <property type="match status" value="1"/>
</dbReference>